<reference evidence="8 9" key="1">
    <citation type="submission" date="2024-10" db="EMBL/GenBank/DDBJ databases">
        <title>Novel secondary metabolite-producing bacteria for plant disease control.</title>
        <authorList>
            <person name="Chevrette M."/>
        </authorList>
    </citation>
    <scope>NUCLEOTIDE SEQUENCE [LARGE SCALE GENOMIC DNA]</scope>
    <source>
        <strain evidence="8 9">J30 TE3557</strain>
    </source>
</reference>
<dbReference type="InterPro" id="IPR018076">
    <property type="entry name" value="T2SS_GspF_dom"/>
</dbReference>
<evidence type="ECO:0000256" key="4">
    <source>
        <dbReference type="ARBA" id="ARBA00022989"/>
    </source>
</evidence>
<feature type="domain" description="Type II secretion system protein GspF" evidence="7">
    <location>
        <begin position="147"/>
        <end position="270"/>
    </location>
</feature>
<evidence type="ECO:0000313" key="8">
    <source>
        <dbReference type="EMBL" id="MFK4638365.1"/>
    </source>
</evidence>
<keyword evidence="5 6" id="KW-0472">Membrane</keyword>
<dbReference type="Pfam" id="PF00482">
    <property type="entry name" value="T2SSF"/>
    <property type="match status" value="1"/>
</dbReference>
<evidence type="ECO:0000256" key="5">
    <source>
        <dbReference type="ARBA" id="ARBA00023136"/>
    </source>
</evidence>
<keyword evidence="4 6" id="KW-1133">Transmembrane helix</keyword>
<dbReference type="EMBL" id="JBIYEW010000003">
    <property type="protein sequence ID" value="MFK4638365.1"/>
    <property type="molecule type" value="Genomic_DNA"/>
</dbReference>
<feature type="transmembrane region" description="Helical" evidence="6">
    <location>
        <begin position="286"/>
        <end position="305"/>
    </location>
</feature>
<keyword evidence="2" id="KW-1003">Cell membrane</keyword>
<sequence length="313" mass="33891">MESPGVFILAVTLCMVALFILVAIVLKPRRDSIPIERRRLETSSDTSAVGLVSDTAVRFMDNVLGRSGGPFNREVLYQAGVKQAPADFMVLVVAGAVVTAVVGALVFNLFVGIFLALSVPFLAKLVLVSKTQKRRAKFEVQLTDTIQMLIGGLRVGHGIMRSLQAAAQESQAPTSEELSRIVNEVRVGKDARQAIEDCAARMDSEDFRWIGQAIQINREVGGDLAEVLEQVEGTIRERSEIKGHVRALSAEGKMSAVVLMILPVAVGIFMSALNPGYLKLFTGHPLGIALIVVSVILFAVGGFWMSRTVKIKF</sequence>
<dbReference type="PANTHER" id="PTHR35007">
    <property type="entry name" value="INTEGRAL MEMBRANE PROTEIN-RELATED"/>
    <property type="match status" value="1"/>
</dbReference>
<keyword evidence="3 6" id="KW-0812">Transmembrane</keyword>
<evidence type="ECO:0000259" key="7">
    <source>
        <dbReference type="Pfam" id="PF00482"/>
    </source>
</evidence>
<organism evidence="8 9">
    <name type="scientific">Paenarthrobacter histidinolovorans</name>
    <dbReference type="NCBI Taxonomy" id="43664"/>
    <lineage>
        <taxon>Bacteria</taxon>
        <taxon>Bacillati</taxon>
        <taxon>Actinomycetota</taxon>
        <taxon>Actinomycetes</taxon>
        <taxon>Micrococcales</taxon>
        <taxon>Micrococcaceae</taxon>
        <taxon>Paenarthrobacter</taxon>
    </lineage>
</organism>
<comment type="caution">
    <text evidence="8">The sequence shown here is derived from an EMBL/GenBank/DDBJ whole genome shotgun (WGS) entry which is preliminary data.</text>
</comment>
<accession>A0ABW8N4C6</accession>
<dbReference type="InterPro" id="IPR042094">
    <property type="entry name" value="T2SS_GspF_sf"/>
</dbReference>
<feature type="transmembrane region" description="Helical" evidence="6">
    <location>
        <begin position="256"/>
        <end position="274"/>
    </location>
</feature>
<evidence type="ECO:0000313" key="9">
    <source>
        <dbReference type="Proteomes" id="UP001620520"/>
    </source>
</evidence>
<dbReference type="Gene3D" id="1.20.81.30">
    <property type="entry name" value="Type II secretion system (T2SS), domain F"/>
    <property type="match status" value="1"/>
</dbReference>
<keyword evidence="9" id="KW-1185">Reference proteome</keyword>
<evidence type="ECO:0000256" key="3">
    <source>
        <dbReference type="ARBA" id="ARBA00022692"/>
    </source>
</evidence>
<dbReference type="Proteomes" id="UP001620520">
    <property type="component" value="Unassembled WGS sequence"/>
</dbReference>
<feature type="transmembrane region" description="Helical" evidence="6">
    <location>
        <begin position="88"/>
        <end position="107"/>
    </location>
</feature>
<gene>
    <name evidence="8" type="ORF">ABIA52_001254</name>
</gene>
<comment type="subcellular location">
    <subcellularLocation>
        <location evidence="1">Cell membrane</location>
        <topology evidence="1">Multi-pass membrane protein</topology>
    </subcellularLocation>
</comment>
<proteinExistence type="predicted"/>
<evidence type="ECO:0000256" key="6">
    <source>
        <dbReference type="SAM" id="Phobius"/>
    </source>
</evidence>
<feature type="transmembrane region" description="Helical" evidence="6">
    <location>
        <begin position="113"/>
        <end position="129"/>
    </location>
</feature>
<dbReference type="RefSeq" id="WP_404593907.1">
    <property type="nucleotide sequence ID" value="NZ_JBIYEW010000003.1"/>
</dbReference>
<feature type="transmembrane region" description="Helical" evidence="6">
    <location>
        <begin position="6"/>
        <end position="26"/>
    </location>
</feature>
<name>A0ABW8N4C6_9MICC</name>
<evidence type="ECO:0000256" key="1">
    <source>
        <dbReference type="ARBA" id="ARBA00004651"/>
    </source>
</evidence>
<evidence type="ECO:0000256" key="2">
    <source>
        <dbReference type="ARBA" id="ARBA00022475"/>
    </source>
</evidence>
<protein>
    <submittedName>
        <fullName evidence="8">Tight adherence protein B</fullName>
    </submittedName>
</protein>
<dbReference type="PANTHER" id="PTHR35007:SF1">
    <property type="entry name" value="PILUS ASSEMBLY PROTEIN"/>
    <property type="match status" value="1"/>
</dbReference>